<protein>
    <recommendedName>
        <fullName evidence="4">Secreted protein</fullName>
    </recommendedName>
</protein>
<keyword evidence="1" id="KW-0732">Signal</keyword>
<proteinExistence type="predicted"/>
<keyword evidence="3" id="KW-1185">Reference proteome</keyword>
<evidence type="ECO:0000256" key="1">
    <source>
        <dbReference type="SAM" id="SignalP"/>
    </source>
</evidence>
<dbReference type="EMBL" id="JAUIRO010000007">
    <property type="protein sequence ID" value="KAK0706575.1"/>
    <property type="molecule type" value="Genomic_DNA"/>
</dbReference>
<evidence type="ECO:0000313" key="2">
    <source>
        <dbReference type="EMBL" id="KAK0706575.1"/>
    </source>
</evidence>
<feature type="signal peptide" evidence="1">
    <location>
        <begin position="1"/>
        <end position="19"/>
    </location>
</feature>
<name>A0AA39ZZR7_9PEZI</name>
<gene>
    <name evidence="2" type="ORF">B0T26DRAFT_461504</name>
</gene>
<dbReference type="GeneID" id="85318422"/>
<sequence length="163" mass="17986">MAAFLLLFTYASFPMCMYAGMGMDRYGDRAGTRGGVFLSLFFYLAKRAAGQGGFYSLPSRFLFSYPGMCIMKASPLPFGMIFDGGCLAVCLVSCRMGGRISDREGRREKRKFLLGEIFLVPCPPPFKQGTAMNMRHTQTPFFGDLILAAAASSGRFVSPFHFI</sequence>
<dbReference type="RefSeq" id="XP_060291669.1">
    <property type="nucleotide sequence ID" value="XM_060435152.1"/>
</dbReference>
<comment type="caution">
    <text evidence="2">The sequence shown here is derived from an EMBL/GenBank/DDBJ whole genome shotgun (WGS) entry which is preliminary data.</text>
</comment>
<evidence type="ECO:0008006" key="4">
    <source>
        <dbReference type="Google" id="ProtNLM"/>
    </source>
</evidence>
<organism evidence="2 3">
    <name type="scientific">Lasiosphaeria miniovina</name>
    <dbReference type="NCBI Taxonomy" id="1954250"/>
    <lineage>
        <taxon>Eukaryota</taxon>
        <taxon>Fungi</taxon>
        <taxon>Dikarya</taxon>
        <taxon>Ascomycota</taxon>
        <taxon>Pezizomycotina</taxon>
        <taxon>Sordariomycetes</taxon>
        <taxon>Sordariomycetidae</taxon>
        <taxon>Sordariales</taxon>
        <taxon>Lasiosphaeriaceae</taxon>
        <taxon>Lasiosphaeria</taxon>
    </lineage>
</organism>
<reference evidence="2" key="1">
    <citation type="submission" date="2023-06" db="EMBL/GenBank/DDBJ databases">
        <title>Genome-scale phylogeny and comparative genomics of the fungal order Sordariales.</title>
        <authorList>
            <consortium name="Lawrence Berkeley National Laboratory"/>
            <person name="Hensen N."/>
            <person name="Bonometti L."/>
            <person name="Westerberg I."/>
            <person name="Brannstrom I.O."/>
            <person name="Guillou S."/>
            <person name="Cros-Aarteil S."/>
            <person name="Calhoun S."/>
            <person name="Haridas S."/>
            <person name="Kuo A."/>
            <person name="Mondo S."/>
            <person name="Pangilinan J."/>
            <person name="Riley R."/>
            <person name="LaButti K."/>
            <person name="Andreopoulos B."/>
            <person name="Lipzen A."/>
            <person name="Chen C."/>
            <person name="Yanf M."/>
            <person name="Daum C."/>
            <person name="Ng V."/>
            <person name="Clum A."/>
            <person name="Steindorff A."/>
            <person name="Ohm R."/>
            <person name="Martin F."/>
            <person name="Silar P."/>
            <person name="Natvig D."/>
            <person name="Lalanne C."/>
            <person name="Gautier V."/>
            <person name="Ament-velasquez S.L."/>
            <person name="Kruys A."/>
            <person name="Hutchinson M.I."/>
            <person name="Powell A.J."/>
            <person name="Barry K."/>
            <person name="Miller A.N."/>
            <person name="Grigoriev I.V."/>
            <person name="Debuchy R."/>
            <person name="Gladieux P."/>
            <person name="Thoren M.H."/>
            <person name="Johannesson H."/>
        </authorList>
    </citation>
    <scope>NUCLEOTIDE SEQUENCE</scope>
    <source>
        <strain evidence="2">SMH2392-1A</strain>
    </source>
</reference>
<dbReference type="AlphaFoldDB" id="A0AA39ZZR7"/>
<evidence type="ECO:0000313" key="3">
    <source>
        <dbReference type="Proteomes" id="UP001172101"/>
    </source>
</evidence>
<accession>A0AA39ZZR7</accession>
<dbReference type="Proteomes" id="UP001172101">
    <property type="component" value="Unassembled WGS sequence"/>
</dbReference>
<feature type="chain" id="PRO_5041297347" description="Secreted protein" evidence="1">
    <location>
        <begin position="20"/>
        <end position="163"/>
    </location>
</feature>